<dbReference type="FunFam" id="3.40.630.30:FF:000064">
    <property type="entry name" value="GNAT family acetyltransferase"/>
    <property type="match status" value="1"/>
</dbReference>
<evidence type="ECO:0000313" key="6">
    <source>
        <dbReference type="Proteomes" id="UP000013827"/>
    </source>
</evidence>
<feature type="domain" description="N-acetyltransferase" evidence="4">
    <location>
        <begin position="43"/>
        <end position="203"/>
    </location>
</feature>
<proteinExistence type="inferred from homology"/>
<evidence type="ECO:0000259" key="4">
    <source>
        <dbReference type="PROSITE" id="PS51186"/>
    </source>
</evidence>
<evidence type="ECO:0000256" key="1">
    <source>
        <dbReference type="ARBA" id="ARBA00008694"/>
    </source>
</evidence>
<dbReference type="AlphaFoldDB" id="A0A0D3L280"/>
<dbReference type="PROSITE" id="PS51186">
    <property type="entry name" value="GNAT"/>
    <property type="match status" value="1"/>
</dbReference>
<evidence type="ECO:0000256" key="3">
    <source>
        <dbReference type="ARBA" id="ARBA00023315"/>
    </source>
</evidence>
<name>A0A0D3L280_EMIH1</name>
<keyword evidence="2" id="KW-0808">Transferase</keyword>
<reference evidence="5" key="2">
    <citation type="submission" date="2024-10" db="UniProtKB">
        <authorList>
            <consortium name="EnsemblProtists"/>
        </authorList>
    </citation>
    <scope>IDENTIFICATION</scope>
</reference>
<protein>
    <recommendedName>
        <fullName evidence="4">N-acetyltransferase domain-containing protein</fullName>
    </recommendedName>
</protein>
<dbReference type="GO" id="GO:0008080">
    <property type="term" value="F:N-acetyltransferase activity"/>
    <property type="evidence" value="ECO:0007669"/>
    <property type="project" value="TreeGrafter"/>
</dbReference>
<organism evidence="5 6">
    <name type="scientific">Emiliania huxleyi (strain CCMP1516)</name>
    <dbReference type="NCBI Taxonomy" id="280463"/>
    <lineage>
        <taxon>Eukaryota</taxon>
        <taxon>Haptista</taxon>
        <taxon>Haptophyta</taxon>
        <taxon>Prymnesiophyceae</taxon>
        <taxon>Isochrysidales</taxon>
        <taxon>Noelaerhabdaceae</taxon>
        <taxon>Emiliania</taxon>
    </lineage>
</organism>
<dbReference type="InterPro" id="IPR051016">
    <property type="entry name" value="Diverse_Substrate_AcTransf"/>
</dbReference>
<dbReference type="SUPFAM" id="SSF55729">
    <property type="entry name" value="Acyl-CoA N-acyltransferases (Nat)"/>
    <property type="match status" value="1"/>
</dbReference>
<dbReference type="PANTHER" id="PTHR10545:SF29">
    <property type="entry name" value="GH14572P-RELATED"/>
    <property type="match status" value="1"/>
</dbReference>
<dbReference type="Proteomes" id="UP000013827">
    <property type="component" value="Unassembled WGS sequence"/>
</dbReference>
<accession>A0A0D3L280</accession>
<dbReference type="GeneID" id="17287385"/>
<dbReference type="PaxDb" id="2903-EOD42115"/>
<dbReference type="Gene3D" id="3.40.630.30">
    <property type="match status" value="1"/>
</dbReference>
<dbReference type="RefSeq" id="XP_005794544.1">
    <property type="nucleotide sequence ID" value="XM_005794487.1"/>
</dbReference>
<evidence type="ECO:0000313" key="5">
    <source>
        <dbReference type="EnsemblProtists" id="EOD42115"/>
    </source>
</evidence>
<sequence>MQASSTLLPAVAATALAVGYLLGRHRKRTAGLGDFSKRRFGAWSVRAATSADIAAVHALVRELAAFEKQPDAVLLSVEEMQAHLEAGAFECLILEPASKAFLQPNTPPSGYAIAFPTYSTWEGPCMYLEDLYVAPAARGQGGGQALLRAIAALAAKHGSARLQWQALDWNTKAVEFYQSENVGARERVEPDGAKWLNFILTRDQVRKLGGVSSRAL</sequence>
<dbReference type="EnsemblProtists" id="EOD42115">
    <property type="protein sequence ID" value="EOD42115"/>
    <property type="gene ID" value="EMIHUDRAFT_414417"/>
</dbReference>
<dbReference type="STRING" id="2903.R1FSM7"/>
<dbReference type="OMA" id="WQFYRVE"/>
<dbReference type="InterPro" id="IPR000182">
    <property type="entry name" value="GNAT_dom"/>
</dbReference>
<dbReference type="eggNOG" id="KOG3216">
    <property type="taxonomic scope" value="Eukaryota"/>
</dbReference>
<reference evidence="6" key="1">
    <citation type="journal article" date="2013" name="Nature">
        <title>Pan genome of the phytoplankton Emiliania underpins its global distribution.</title>
        <authorList>
            <person name="Read B.A."/>
            <person name="Kegel J."/>
            <person name="Klute M.J."/>
            <person name="Kuo A."/>
            <person name="Lefebvre S.C."/>
            <person name="Maumus F."/>
            <person name="Mayer C."/>
            <person name="Miller J."/>
            <person name="Monier A."/>
            <person name="Salamov A."/>
            <person name="Young J."/>
            <person name="Aguilar M."/>
            <person name="Claverie J.M."/>
            <person name="Frickenhaus S."/>
            <person name="Gonzalez K."/>
            <person name="Herman E.K."/>
            <person name="Lin Y.C."/>
            <person name="Napier J."/>
            <person name="Ogata H."/>
            <person name="Sarno A.F."/>
            <person name="Shmutz J."/>
            <person name="Schroeder D."/>
            <person name="de Vargas C."/>
            <person name="Verret F."/>
            <person name="von Dassow P."/>
            <person name="Valentin K."/>
            <person name="Van de Peer Y."/>
            <person name="Wheeler G."/>
            <person name="Dacks J.B."/>
            <person name="Delwiche C.F."/>
            <person name="Dyhrman S.T."/>
            <person name="Glockner G."/>
            <person name="John U."/>
            <person name="Richards T."/>
            <person name="Worden A.Z."/>
            <person name="Zhang X."/>
            <person name="Grigoriev I.V."/>
            <person name="Allen A.E."/>
            <person name="Bidle K."/>
            <person name="Borodovsky M."/>
            <person name="Bowler C."/>
            <person name="Brownlee C."/>
            <person name="Cock J.M."/>
            <person name="Elias M."/>
            <person name="Gladyshev V.N."/>
            <person name="Groth M."/>
            <person name="Guda C."/>
            <person name="Hadaegh A."/>
            <person name="Iglesias-Rodriguez M.D."/>
            <person name="Jenkins J."/>
            <person name="Jones B.M."/>
            <person name="Lawson T."/>
            <person name="Leese F."/>
            <person name="Lindquist E."/>
            <person name="Lobanov A."/>
            <person name="Lomsadze A."/>
            <person name="Malik S.B."/>
            <person name="Marsh M.E."/>
            <person name="Mackinder L."/>
            <person name="Mock T."/>
            <person name="Mueller-Roeber B."/>
            <person name="Pagarete A."/>
            <person name="Parker M."/>
            <person name="Probert I."/>
            <person name="Quesneville H."/>
            <person name="Raines C."/>
            <person name="Rensing S.A."/>
            <person name="Riano-Pachon D.M."/>
            <person name="Richier S."/>
            <person name="Rokitta S."/>
            <person name="Shiraiwa Y."/>
            <person name="Soanes D.M."/>
            <person name="van der Giezen M."/>
            <person name="Wahlund T.M."/>
            <person name="Williams B."/>
            <person name="Wilson W."/>
            <person name="Wolfe G."/>
            <person name="Wurch L.L."/>
        </authorList>
    </citation>
    <scope>NUCLEOTIDE SEQUENCE</scope>
</reference>
<dbReference type="PANTHER" id="PTHR10545">
    <property type="entry name" value="DIAMINE N-ACETYLTRANSFERASE"/>
    <property type="match status" value="1"/>
</dbReference>
<dbReference type="Pfam" id="PF00583">
    <property type="entry name" value="Acetyltransf_1"/>
    <property type="match status" value="1"/>
</dbReference>
<keyword evidence="6" id="KW-1185">Reference proteome</keyword>
<dbReference type="KEGG" id="ehx:EMIHUDRAFT_414417"/>
<comment type="similarity">
    <text evidence="1">Belongs to the acetyltransferase family.</text>
</comment>
<dbReference type="HOGENOM" id="CLU_013985_41_2_1"/>
<dbReference type="InterPro" id="IPR016181">
    <property type="entry name" value="Acyl_CoA_acyltransferase"/>
</dbReference>
<keyword evidence="3" id="KW-0012">Acyltransferase</keyword>
<evidence type="ECO:0000256" key="2">
    <source>
        <dbReference type="ARBA" id="ARBA00022679"/>
    </source>
</evidence>